<protein>
    <recommendedName>
        <fullName evidence="4">Secreted protein</fullName>
    </recommendedName>
</protein>
<sequence>MLYKVVGLLWLLQGHESVDTGERWPITMPKLWNYLRLPFRNPFDQRDASLSRTHFFLMEHKTESLLVRSSPL</sequence>
<dbReference type="EMBL" id="KV417485">
    <property type="protein sequence ID" value="KZP32503.1"/>
    <property type="molecule type" value="Genomic_DNA"/>
</dbReference>
<feature type="signal peptide" evidence="1">
    <location>
        <begin position="1"/>
        <end position="17"/>
    </location>
</feature>
<evidence type="ECO:0008006" key="4">
    <source>
        <dbReference type="Google" id="ProtNLM"/>
    </source>
</evidence>
<evidence type="ECO:0000313" key="2">
    <source>
        <dbReference type="EMBL" id="KZP32503.1"/>
    </source>
</evidence>
<accession>A0A166VA03</accession>
<evidence type="ECO:0000313" key="3">
    <source>
        <dbReference type="Proteomes" id="UP000076532"/>
    </source>
</evidence>
<organism evidence="2 3">
    <name type="scientific">Athelia psychrophila</name>
    <dbReference type="NCBI Taxonomy" id="1759441"/>
    <lineage>
        <taxon>Eukaryota</taxon>
        <taxon>Fungi</taxon>
        <taxon>Dikarya</taxon>
        <taxon>Basidiomycota</taxon>
        <taxon>Agaricomycotina</taxon>
        <taxon>Agaricomycetes</taxon>
        <taxon>Agaricomycetidae</taxon>
        <taxon>Atheliales</taxon>
        <taxon>Atheliaceae</taxon>
        <taxon>Athelia</taxon>
    </lineage>
</organism>
<gene>
    <name evidence="2" type="ORF">FIBSPDRAFT_477896</name>
</gene>
<reference evidence="2 3" key="1">
    <citation type="journal article" date="2016" name="Mol. Biol. Evol.">
        <title>Comparative Genomics of Early-Diverging Mushroom-Forming Fungi Provides Insights into the Origins of Lignocellulose Decay Capabilities.</title>
        <authorList>
            <person name="Nagy L.G."/>
            <person name="Riley R."/>
            <person name="Tritt A."/>
            <person name="Adam C."/>
            <person name="Daum C."/>
            <person name="Floudas D."/>
            <person name="Sun H."/>
            <person name="Yadav J.S."/>
            <person name="Pangilinan J."/>
            <person name="Larsson K.H."/>
            <person name="Matsuura K."/>
            <person name="Barry K."/>
            <person name="Labutti K."/>
            <person name="Kuo R."/>
            <person name="Ohm R.A."/>
            <person name="Bhattacharya S.S."/>
            <person name="Shirouzu T."/>
            <person name="Yoshinaga Y."/>
            <person name="Martin F.M."/>
            <person name="Grigoriev I.V."/>
            <person name="Hibbett D.S."/>
        </authorList>
    </citation>
    <scope>NUCLEOTIDE SEQUENCE [LARGE SCALE GENOMIC DNA]</scope>
    <source>
        <strain evidence="2 3">CBS 109695</strain>
    </source>
</reference>
<dbReference type="AlphaFoldDB" id="A0A166VA03"/>
<feature type="chain" id="PRO_5007881058" description="Secreted protein" evidence="1">
    <location>
        <begin position="18"/>
        <end position="72"/>
    </location>
</feature>
<name>A0A166VA03_9AGAM</name>
<keyword evidence="1" id="KW-0732">Signal</keyword>
<dbReference type="Proteomes" id="UP000076532">
    <property type="component" value="Unassembled WGS sequence"/>
</dbReference>
<evidence type="ECO:0000256" key="1">
    <source>
        <dbReference type="SAM" id="SignalP"/>
    </source>
</evidence>
<proteinExistence type="predicted"/>
<keyword evidence="3" id="KW-1185">Reference proteome</keyword>